<feature type="domain" description="TPM" evidence="4">
    <location>
        <begin position="47"/>
        <end position="170"/>
    </location>
</feature>
<dbReference type="PANTHER" id="PTHR30373">
    <property type="entry name" value="UPF0603 PROTEIN YGCG"/>
    <property type="match status" value="1"/>
</dbReference>
<evidence type="ECO:0000313" key="5">
    <source>
        <dbReference type="EMBL" id="MBO0358350.1"/>
    </source>
</evidence>
<dbReference type="PANTHER" id="PTHR30373:SF2">
    <property type="entry name" value="UPF0603 PROTEIN YGCG"/>
    <property type="match status" value="1"/>
</dbReference>
<comment type="caution">
    <text evidence="5">The sequence shown here is derived from an EMBL/GenBank/DDBJ whole genome shotgun (WGS) entry which is preliminary data.</text>
</comment>
<dbReference type="EMBL" id="JAFLQZ010000005">
    <property type="protein sequence ID" value="MBO0358350.1"/>
    <property type="molecule type" value="Genomic_DNA"/>
</dbReference>
<feature type="transmembrane region" description="Helical" evidence="2">
    <location>
        <begin position="226"/>
        <end position="248"/>
    </location>
</feature>
<evidence type="ECO:0000256" key="2">
    <source>
        <dbReference type="SAM" id="Phobius"/>
    </source>
</evidence>
<keyword evidence="2" id="KW-0812">Transmembrane</keyword>
<keyword evidence="2" id="KW-1133">Transmembrane helix</keyword>
<keyword evidence="2" id="KW-0472">Membrane</keyword>
<gene>
    <name evidence="5" type="ORF">J0X19_10375</name>
</gene>
<feature type="transmembrane region" description="Helical" evidence="2">
    <location>
        <begin position="255"/>
        <end position="275"/>
    </location>
</feature>
<name>A0A939EVN1_9BACT</name>
<evidence type="ECO:0000259" key="4">
    <source>
        <dbReference type="Pfam" id="PF04536"/>
    </source>
</evidence>
<feature type="chain" id="PRO_5036911450" evidence="3">
    <location>
        <begin position="26"/>
        <end position="512"/>
    </location>
</feature>
<dbReference type="PROSITE" id="PS51257">
    <property type="entry name" value="PROKAR_LIPOPROTEIN"/>
    <property type="match status" value="1"/>
</dbReference>
<evidence type="ECO:0000313" key="6">
    <source>
        <dbReference type="Proteomes" id="UP000664144"/>
    </source>
</evidence>
<accession>A0A939EVN1</accession>
<keyword evidence="6" id="KW-1185">Reference proteome</keyword>
<keyword evidence="3" id="KW-0732">Signal</keyword>
<evidence type="ECO:0000256" key="1">
    <source>
        <dbReference type="SAM" id="MobiDB-lite"/>
    </source>
</evidence>
<proteinExistence type="predicted"/>
<feature type="compositionally biased region" description="Gly residues" evidence="1">
    <location>
        <begin position="501"/>
        <end position="512"/>
    </location>
</feature>
<dbReference type="Gene3D" id="3.10.310.50">
    <property type="match status" value="1"/>
</dbReference>
<dbReference type="InterPro" id="IPR007621">
    <property type="entry name" value="TPM_dom"/>
</dbReference>
<dbReference type="Proteomes" id="UP000664144">
    <property type="component" value="Unassembled WGS sequence"/>
</dbReference>
<feature type="transmembrane region" description="Helical" evidence="2">
    <location>
        <begin position="281"/>
        <end position="309"/>
    </location>
</feature>
<dbReference type="AlphaFoldDB" id="A0A939EVN1"/>
<dbReference type="RefSeq" id="WP_206984287.1">
    <property type="nucleotide sequence ID" value="NZ_JAFLQZ010000005.1"/>
</dbReference>
<feature type="compositionally biased region" description="Low complexity" evidence="1">
    <location>
        <begin position="474"/>
        <end position="500"/>
    </location>
</feature>
<feature type="signal peptide" evidence="3">
    <location>
        <begin position="1"/>
        <end position="25"/>
    </location>
</feature>
<organism evidence="5 6">
    <name type="scientific">Hymenobacter telluris</name>
    <dbReference type="NCBI Taxonomy" id="2816474"/>
    <lineage>
        <taxon>Bacteria</taxon>
        <taxon>Pseudomonadati</taxon>
        <taxon>Bacteroidota</taxon>
        <taxon>Cytophagia</taxon>
        <taxon>Cytophagales</taxon>
        <taxon>Hymenobacteraceae</taxon>
        <taxon>Hymenobacter</taxon>
    </lineage>
</organism>
<dbReference type="Pfam" id="PF04536">
    <property type="entry name" value="TPM_phosphatase"/>
    <property type="match status" value="1"/>
</dbReference>
<sequence length="512" mass="56089">MLSRLLHLRILLVCLLLAACNSPSAPPSAPSYLTAIPDPKTLGETYVSDPDGVLSAATISALNDTLQALDQAGQAHIDVVLTNSIGDEVPKAAAHALFNHWQIGDPTKNNGLLILLVLDQRRIEFETGYGLEADLPDALCYRIQQRYMLPAARAGNYDQAVQQGVAATIRQLTTGSMDAPPLSDSARLDSMIAAVTQPQDQNYHLNNTPEVRLYAPAAETSSTSPLWSIGVGLAGLLALPLYLALWFFTTATSSVFRWLLAVALLLPVLLFVLAFSTDGTVSFWVVVGVAYLLPGLYLHGYLAVVNVLNRTKYAPQGRHAQHTYLHQMHYQLDFSAYVFPVLLAFYWPWHRRRMQHLRDTPYPCPTCAVPMHRLPEQTDDELLELGQVAEEMIESVDYDVWQCQQCQQKLVLGYRNLASDVEPCPACQHRTYRQKRRRVMQAATTSSPGWGLLYFQCEYCGHKHEEKFTIAQLSTSSRSSSGSSFSSGSSSSSSSSSSSGGSSGGGGAGSSW</sequence>
<reference evidence="5" key="1">
    <citation type="submission" date="2021-03" db="EMBL/GenBank/DDBJ databases">
        <authorList>
            <person name="Kim M.K."/>
        </authorList>
    </citation>
    <scope>NUCLEOTIDE SEQUENCE</scope>
    <source>
        <strain evidence="5">BT186</strain>
    </source>
</reference>
<feature type="region of interest" description="Disordered" evidence="1">
    <location>
        <begin position="473"/>
        <end position="512"/>
    </location>
</feature>
<protein>
    <submittedName>
        <fullName evidence="5">TPM domain-containing protein</fullName>
    </submittedName>
</protein>
<feature type="transmembrane region" description="Helical" evidence="2">
    <location>
        <begin position="330"/>
        <end position="349"/>
    </location>
</feature>
<evidence type="ECO:0000256" key="3">
    <source>
        <dbReference type="SAM" id="SignalP"/>
    </source>
</evidence>